<comment type="similarity">
    <text evidence="1">Belongs to the methyltransferase superfamily. L-isoaspartyl/D-aspartyl protein methyltransferase family.</text>
</comment>
<proteinExistence type="inferred from homology"/>
<evidence type="ECO:0000256" key="3">
    <source>
        <dbReference type="ARBA" id="ARBA00030757"/>
    </source>
</evidence>
<evidence type="ECO:0000256" key="1">
    <source>
        <dbReference type="ARBA" id="ARBA00005369"/>
    </source>
</evidence>
<dbReference type="CDD" id="cd02440">
    <property type="entry name" value="AdoMet_MTases"/>
    <property type="match status" value="1"/>
</dbReference>
<name>A0A7Z0DS85_9ACTN</name>
<keyword evidence="4" id="KW-0808">Transferase</keyword>
<dbReference type="RefSeq" id="WP_179660704.1">
    <property type="nucleotide sequence ID" value="NZ_JACBZR010000001.1"/>
</dbReference>
<dbReference type="GO" id="GO:0004719">
    <property type="term" value="F:protein-L-isoaspartate (D-aspartate) O-methyltransferase activity"/>
    <property type="evidence" value="ECO:0007669"/>
    <property type="project" value="InterPro"/>
</dbReference>
<dbReference type="Proteomes" id="UP000564496">
    <property type="component" value="Unassembled WGS sequence"/>
</dbReference>
<dbReference type="PANTHER" id="PTHR11579">
    <property type="entry name" value="PROTEIN-L-ISOASPARTATE O-METHYLTRANSFERASE"/>
    <property type="match status" value="1"/>
</dbReference>
<accession>A0A7Z0DS85</accession>
<reference evidence="4 5" key="1">
    <citation type="submission" date="2020-07" db="EMBL/GenBank/DDBJ databases">
        <title>Sequencing the genomes of 1000 actinobacteria strains.</title>
        <authorList>
            <person name="Klenk H.-P."/>
        </authorList>
    </citation>
    <scope>NUCLEOTIDE SEQUENCE [LARGE SCALE GENOMIC DNA]</scope>
    <source>
        <strain evidence="4 5">DSM 26487</strain>
    </source>
</reference>
<dbReference type="SUPFAM" id="SSF53335">
    <property type="entry name" value="S-adenosyl-L-methionine-dependent methyltransferases"/>
    <property type="match status" value="1"/>
</dbReference>
<dbReference type="PANTHER" id="PTHR11579:SF18">
    <property type="entry name" value="PROTEIN-L-ISOASPARTATE O-METHYLTRANSFERASE"/>
    <property type="match status" value="1"/>
</dbReference>
<dbReference type="Pfam" id="PF01135">
    <property type="entry name" value="PCMT"/>
    <property type="match status" value="1"/>
</dbReference>
<dbReference type="GO" id="GO:0005737">
    <property type="term" value="C:cytoplasm"/>
    <property type="evidence" value="ECO:0007669"/>
    <property type="project" value="TreeGrafter"/>
</dbReference>
<evidence type="ECO:0000256" key="2">
    <source>
        <dbReference type="ARBA" id="ARBA00013346"/>
    </source>
</evidence>
<evidence type="ECO:0000313" key="4">
    <source>
        <dbReference type="EMBL" id="NYI80517.1"/>
    </source>
</evidence>
<evidence type="ECO:0000313" key="5">
    <source>
        <dbReference type="Proteomes" id="UP000564496"/>
    </source>
</evidence>
<dbReference type="GO" id="GO:0032259">
    <property type="term" value="P:methylation"/>
    <property type="evidence" value="ECO:0007669"/>
    <property type="project" value="UniProtKB-KW"/>
</dbReference>
<dbReference type="AlphaFoldDB" id="A0A7Z0DS85"/>
<sequence length="189" mass="20337">MDPVLDAFAAVPREGFLPREMRGNAAFDQPLPIGQGQTNSQPRTVADMLRLLEVAPGDAVLDVGSGSGWSTALLAHLTGPEGSVVGVELEPSLVRFGRRNLAATDQPWARIERATPGVLGWPEDAAYDRILVSAEAEELPPELVDQLAAPGRMVIPVAGLMTLVERSATGEVRVSGHGWYRFVPLRRRP</sequence>
<gene>
    <name evidence="4" type="ORF">BJ988_005165</name>
</gene>
<keyword evidence="4" id="KW-0489">Methyltransferase</keyword>
<dbReference type="EMBL" id="JACBZR010000001">
    <property type="protein sequence ID" value="NYI80517.1"/>
    <property type="molecule type" value="Genomic_DNA"/>
</dbReference>
<comment type="caution">
    <text evidence="4">The sequence shown here is derived from an EMBL/GenBank/DDBJ whole genome shotgun (WGS) entry which is preliminary data.</text>
</comment>
<dbReference type="InterPro" id="IPR029063">
    <property type="entry name" value="SAM-dependent_MTases_sf"/>
</dbReference>
<dbReference type="Gene3D" id="3.40.50.150">
    <property type="entry name" value="Vaccinia Virus protein VP39"/>
    <property type="match status" value="1"/>
</dbReference>
<protein>
    <recommendedName>
        <fullName evidence="2">Protein-L-isoaspartate O-methyltransferase</fullName>
    </recommendedName>
    <alternativeName>
        <fullName evidence="3">Protein L-isoaspartyl methyltransferase</fullName>
    </alternativeName>
</protein>
<keyword evidence="5" id="KW-1185">Reference proteome</keyword>
<dbReference type="InterPro" id="IPR000682">
    <property type="entry name" value="PCMT"/>
</dbReference>
<organism evidence="4 5">
    <name type="scientific">Nocardioides panzhihuensis</name>
    <dbReference type="NCBI Taxonomy" id="860243"/>
    <lineage>
        <taxon>Bacteria</taxon>
        <taxon>Bacillati</taxon>
        <taxon>Actinomycetota</taxon>
        <taxon>Actinomycetes</taxon>
        <taxon>Propionibacteriales</taxon>
        <taxon>Nocardioidaceae</taxon>
        <taxon>Nocardioides</taxon>
    </lineage>
</organism>